<comment type="similarity">
    <text evidence="2">Belongs to the Toll-like receptor family.</text>
</comment>
<protein>
    <recommendedName>
        <fullName evidence="13">TIR domain-containing protein</fullName>
    </recommendedName>
</protein>
<evidence type="ECO:0000256" key="1">
    <source>
        <dbReference type="ARBA" id="ARBA00004479"/>
    </source>
</evidence>
<dbReference type="GO" id="GO:0016020">
    <property type="term" value="C:membrane"/>
    <property type="evidence" value="ECO:0007669"/>
    <property type="project" value="UniProtKB-SubCell"/>
</dbReference>
<evidence type="ECO:0000256" key="8">
    <source>
        <dbReference type="ARBA" id="ARBA00023136"/>
    </source>
</evidence>
<dbReference type="InterPro" id="IPR000483">
    <property type="entry name" value="Cys-rich_flank_reg_C"/>
</dbReference>
<evidence type="ECO:0000256" key="10">
    <source>
        <dbReference type="ARBA" id="ARBA00023180"/>
    </source>
</evidence>
<keyword evidence="8 11" id="KW-0472">Membrane</keyword>
<comment type="caution">
    <text evidence="14">The sequence shown here is derived from an EMBL/GenBank/DDBJ whole genome shotgun (WGS) entry which is preliminary data.</text>
</comment>
<dbReference type="SUPFAM" id="SSF52058">
    <property type="entry name" value="L domain-like"/>
    <property type="match status" value="3"/>
</dbReference>
<dbReference type="PROSITE" id="PS50104">
    <property type="entry name" value="TIR"/>
    <property type="match status" value="1"/>
</dbReference>
<gene>
    <name evidence="14" type="ORF">TKK_009424</name>
</gene>
<dbReference type="Gene3D" id="3.40.50.10140">
    <property type="entry name" value="Toll/interleukin-1 receptor homology (TIR) domain"/>
    <property type="match status" value="1"/>
</dbReference>
<keyword evidence="5 12" id="KW-0732">Signal</keyword>
<evidence type="ECO:0000256" key="5">
    <source>
        <dbReference type="ARBA" id="ARBA00022729"/>
    </source>
</evidence>
<evidence type="ECO:0000313" key="15">
    <source>
        <dbReference type="Proteomes" id="UP001627154"/>
    </source>
</evidence>
<dbReference type="FunFam" id="3.80.10.10:FF:001164">
    <property type="entry name" value="GH01279p"/>
    <property type="match status" value="1"/>
</dbReference>
<dbReference type="PANTHER" id="PTHR24365:SF541">
    <property type="entry name" value="PROTEIN TOLL-RELATED"/>
    <property type="match status" value="1"/>
</dbReference>
<keyword evidence="6" id="KW-0677">Repeat</keyword>
<dbReference type="PRINTS" id="PR01537">
    <property type="entry name" value="INTRLKN1R1F"/>
</dbReference>
<dbReference type="SMART" id="SM00369">
    <property type="entry name" value="LRR_TYP"/>
    <property type="match status" value="12"/>
</dbReference>
<dbReference type="InterPro" id="IPR035897">
    <property type="entry name" value="Toll_tir_struct_dom_sf"/>
</dbReference>
<organism evidence="14 15">
    <name type="scientific">Trichogramma kaykai</name>
    <dbReference type="NCBI Taxonomy" id="54128"/>
    <lineage>
        <taxon>Eukaryota</taxon>
        <taxon>Metazoa</taxon>
        <taxon>Ecdysozoa</taxon>
        <taxon>Arthropoda</taxon>
        <taxon>Hexapoda</taxon>
        <taxon>Insecta</taxon>
        <taxon>Pterygota</taxon>
        <taxon>Neoptera</taxon>
        <taxon>Endopterygota</taxon>
        <taxon>Hymenoptera</taxon>
        <taxon>Apocrita</taxon>
        <taxon>Proctotrupomorpha</taxon>
        <taxon>Chalcidoidea</taxon>
        <taxon>Trichogrammatidae</taxon>
        <taxon>Trichogramma</taxon>
    </lineage>
</organism>
<evidence type="ECO:0000256" key="4">
    <source>
        <dbReference type="ARBA" id="ARBA00022692"/>
    </source>
</evidence>
<feature type="chain" id="PRO_5044806950" description="TIR domain-containing protein" evidence="12">
    <location>
        <begin position="27"/>
        <end position="1019"/>
    </location>
</feature>
<keyword evidence="10" id="KW-0325">Glycoprotein</keyword>
<evidence type="ECO:0000256" key="6">
    <source>
        <dbReference type="ARBA" id="ARBA00022737"/>
    </source>
</evidence>
<dbReference type="Pfam" id="PF13855">
    <property type="entry name" value="LRR_8"/>
    <property type="match status" value="3"/>
</dbReference>
<evidence type="ECO:0000256" key="11">
    <source>
        <dbReference type="SAM" id="Phobius"/>
    </source>
</evidence>
<dbReference type="EMBL" id="JBJJXI010000069">
    <property type="protein sequence ID" value="KAL3396873.1"/>
    <property type="molecule type" value="Genomic_DNA"/>
</dbReference>
<dbReference type="FunFam" id="3.40.50.10140:FF:000020">
    <property type="entry name" value="Blast:Protein toll"/>
    <property type="match status" value="1"/>
</dbReference>
<reference evidence="14 15" key="1">
    <citation type="journal article" date="2024" name="bioRxiv">
        <title>A reference genome for Trichogramma kaykai: A tiny desert-dwelling parasitoid wasp with competing sex-ratio distorters.</title>
        <authorList>
            <person name="Culotta J."/>
            <person name="Lindsey A.R."/>
        </authorList>
    </citation>
    <scope>NUCLEOTIDE SEQUENCE [LARGE SCALE GENOMIC DNA]</scope>
    <source>
        <strain evidence="14 15">KSX58</strain>
    </source>
</reference>
<dbReference type="SMART" id="SM00255">
    <property type="entry name" value="TIR"/>
    <property type="match status" value="1"/>
</dbReference>
<keyword evidence="3" id="KW-0433">Leucine-rich repeat</keyword>
<comment type="subcellular location">
    <subcellularLocation>
        <location evidence="1">Membrane</location>
        <topology evidence="1">Single-pass type I membrane protein</topology>
    </subcellularLocation>
</comment>
<feature type="domain" description="TIR" evidence="13">
    <location>
        <begin position="817"/>
        <end position="953"/>
    </location>
</feature>
<evidence type="ECO:0000256" key="9">
    <source>
        <dbReference type="ARBA" id="ARBA00023170"/>
    </source>
</evidence>
<keyword evidence="4 11" id="KW-0812">Transmembrane</keyword>
<dbReference type="Proteomes" id="UP001627154">
    <property type="component" value="Unassembled WGS sequence"/>
</dbReference>
<evidence type="ECO:0000256" key="2">
    <source>
        <dbReference type="ARBA" id="ARBA00009634"/>
    </source>
</evidence>
<dbReference type="Pfam" id="PF01582">
    <property type="entry name" value="TIR"/>
    <property type="match status" value="1"/>
</dbReference>
<feature type="signal peptide" evidence="12">
    <location>
        <begin position="1"/>
        <end position="26"/>
    </location>
</feature>
<name>A0ABD2WWD2_9HYME</name>
<dbReference type="AlphaFoldDB" id="A0ABD2WWD2"/>
<dbReference type="InterPro" id="IPR000157">
    <property type="entry name" value="TIR_dom"/>
</dbReference>
<keyword evidence="9" id="KW-0675">Receptor</keyword>
<dbReference type="Gene3D" id="3.80.10.10">
    <property type="entry name" value="Ribonuclease Inhibitor"/>
    <property type="match status" value="4"/>
</dbReference>
<dbReference type="SMART" id="SM00082">
    <property type="entry name" value="LRRCT"/>
    <property type="match status" value="2"/>
</dbReference>
<evidence type="ECO:0000259" key="13">
    <source>
        <dbReference type="PROSITE" id="PS50104"/>
    </source>
</evidence>
<accession>A0ABD2WWD2</accession>
<dbReference type="SUPFAM" id="SSF52200">
    <property type="entry name" value="Toll/Interleukin receptor TIR domain"/>
    <property type="match status" value="1"/>
</dbReference>
<keyword evidence="15" id="KW-1185">Reference proteome</keyword>
<dbReference type="PANTHER" id="PTHR24365">
    <property type="entry name" value="TOLL-LIKE RECEPTOR"/>
    <property type="match status" value="1"/>
</dbReference>
<proteinExistence type="inferred from homology"/>
<evidence type="ECO:0000256" key="12">
    <source>
        <dbReference type="SAM" id="SignalP"/>
    </source>
</evidence>
<dbReference type="InterPro" id="IPR032675">
    <property type="entry name" value="LRR_dom_sf"/>
</dbReference>
<evidence type="ECO:0000313" key="14">
    <source>
        <dbReference type="EMBL" id="KAL3396873.1"/>
    </source>
</evidence>
<dbReference type="InterPro" id="IPR003591">
    <property type="entry name" value="Leu-rich_rpt_typical-subtyp"/>
</dbReference>
<feature type="transmembrane region" description="Helical" evidence="11">
    <location>
        <begin position="765"/>
        <end position="788"/>
    </location>
</feature>
<dbReference type="GO" id="GO:0071944">
    <property type="term" value="C:cell periphery"/>
    <property type="evidence" value="ECO:0007669"/>
    <property type="project" value="UniProtKB-ARBA"/>
</dbReference>
<evidence type="ECO:0000256" key="3">
    <source>
        <dbReference type="ARBA" id="ARBA00022614"/>
    </source>
</evidence>
<evidence type="ECO:0000256" key="7">
    <source>
        <dbReference type="ARBA" id="ARBA00022989"/>
    </source>
</evidence>
<sequence length="1019" mass="116969">MSSQHHRHHFFIFSLWSVVLVVCVTSGIDGFCKETVETTDFKVSCEKKYSNQFSLIVDCLNNDPAAWQRLIKNQWNITHTKLFLRGCYIPESLNIYDLANSMGIENVIILILKDVKSVLHSSIFKNLPTPRIELTDSDFTKLPSDLLYYSKPQHFLITQTQLKEVPRNFFILNPEIQVVEISENFQLTRLKKQDFIGLENATDLLLWSNNIETIEPGTFDHMINLQTLELMNNSLRILPPGMLKYAVNLQVLNLSINKIDELEADLLHSANKTMQRFRMNHNEGALTSIPEGFFQNLTKLWYVEMVGSGLTSIPASSFENTYGLQSLNISNNSIGELSDGLFKRNNALVELWVAKNNLTTLPDGLFSDSNLERIYLDDNYLTELTEGMLMGLENLKVLDVSNNFLKFIYYDAYKLLKKIEYIDVSYNQLTLESTRYDGISVLFNLVHLKSLDAKYNNITQVFDHWTQLSHLENVDLEGNLIKKITERNLRFLNNRTTLNLRKNQITTIDISGLNTENYRGSKVYATENPLVCDCHLLELIKYTQKNLTQDIYDYVNFVAIDTVKCTSPAHLKGKTLKEVHWPDLRCEIKLENSVCNGTCTCWEYSGRQVVAVDCTSRNFHTFPETIKNLEGKFIEVYMTYNSLTEIPPVNLLPENISVLDLSFNNISILSEEIFMIDSLQQLKLNNNRLTRLDNNVLSRLQDHKSLTSLSLHSNPWLCDCNTRDFLSFVQKNLVQLELHGISCAETGENFSTVTANEICSNASTITLTVCAVVVVFAVLAAWITAMCIKYKKHVKIWLYSKQLCLRFVTEEELDKDKQYDAFISYSHLDEDFVLKDLVPELESGSKPYQLCLHYRDWVIGEWIPAQIAHSVEESRRTIIVLSPNFLESVWGKIEFQTAHRQALNEGRARVIVILYGDVGNIQNLDPDLKAYLSMNTYIKWGDPWFWDRLRYALPHRRELSRTLKRTSNAQIIGNYLSTLQASDNAANSNSESDSKCVEVAPIQEAETLLNVRHKDALMA</sequence>
<dbReference type="InterPro" id="IPR001611">
    <property type="entry name" value="Leu-rich_rpt"/>
</dbReference>
<dbReference type="PROSITE" id="PS51450">
    <property type="entry name" value="LRR"/>
    <property type="match status" value="2"/>
</dbReference>
<keyword evidence="7 11" id="KW-1133">Transmembrane helix</keyword>